<evidence type="ECO:0000256" key="3">
    <source>
        <dbReference type="ARBA" id="ARBA00023026"/>
    </source>
</evidence>
<dbReference type="SUPFAM" id="SSF50494">
    <property type="entry name" value="Trypsin-like serine proteases"/>
    <property type="match status" value="1"/>
</dbReference>
<dbReference type="FunFam" id="2.40.10.10:FF:000002">
    <property type="entry name" value="Transmembrane protease serine"/>
    <property type="match status" value="1"/>
</dbReference>
<keyword evidence="3" id="KW-0843">Virulence</keyword>
<dbReference type="SMART" id="SM00020">
    <property type="entry name" value="Tryp_SPc"/>
    <property type="match status" value="1"/>
</dbReference>
<evidence type="ECO:0000259" key="9">
    <source>
        <dbReference type="PROSITE" id="PS50240"/>
    </source>
</evidence>
<keyword evidence="6" id="KW-0645">Protease</keyword>
<dbReference type="CDD" id="cd00190">
    <property type="entry name" value="Tryp_SPc"/>
    <property type="match status" value="1"/>
</dbReference>
<feature type="compositionally biased region" description="Polar residues" evidence="7">
    <location>
        <begin position="295"/>
        <end position="330"/>
    </location>
</feature>
<feature type="chain" id="PRO_5040991736" description="Peptidase S1 domain-containing protein" evidence="8">
    <location>
        <begin position="29"/>
        <end position="453"/>
    </location>
</feature>
<dbReference type="PANTHER" id="PTHR24276">
    <property type="entry name" value="POLYSERASE-RELATED"/>
    <property type="match status" value="1"/>
</dbReference>
<gene>
    <name evidence="10" type="ORF">DYB28_005542</name>
</gene>
<name>A0A9X8DVH2_APHAT</name>
<feature type="domain" description="Peptidase S1" evidence="9">
    <location>
        <begin position="32"/>
        <end position="253"/>
    </location>
</feature>
<dbReference type="InterPro" id="IPR009003">
    <property type="entry name" value="Peptidase_S1_PA"/>
</dbReference>
<dbReference type="InterPro" id="IPR043504">
    <property type="entry name" value="Peptidase_S1_PA_chymotrypsin"/>
</dbReference>
<accession>A0A9X8DVH2</accession>
<evidence type="ECO:0000313" key="11">
    <source>
        <dbReference type="Proteomes" id="UP000275652"/>
    </source>
</evidence>
<feature type="compositionally biased region" description="Low complexity" evidence="7">
    <location>
        <begin position="376"/>
        <end position="399"/>
    </location>
</feature>
<dbReference type="InterPro" id="IPR033116">
    <property type="entry name" value="TRYPSIN_SER"/>
</dbReference>
<feature type="compositionally biased region" description="Polar residues" evidence="7">
    <location>
        <begin position="254"/>
        <end position="271"/>
    </location>
</feature>
<feature type="region of interest" description="Disordered" evidence="7">
    <location>
        <begin position="253"/>
        <end position="399"/>
    </location>
</feature>
<comment type="similarity">
    <text evidence="1">Belongs to the peptidase S1 family.</text>
</comment>
<evidence type="ECO:0000256" key="5">
    <source>
        <dbReference type="ARBA" id="ARBA00023180"/>
    </source>
</evidence>
<evidence type="ECO:0000256" key="8">
    <source>
        <dbReference type="SAM" id="SignalP"/>
    </source>
</evidence>
<keyword evidence="5" id="KW-0325">Glycoprotein</keyword>
<dbReference type="InterPro" id="IPR050430">
    <property type="entry name" value="Peptidase_S1"/>
</dbReference>
<dbReference type="AlphaFoldDB" id="A0A9X8DVH2"/>
<dbReference type="EMBL" id="QUTI01028739">
    <property type="protein sequence ID" value="RLO04517.1"/>
    <property type="molecule type" value="Genomic_DNA"/>
</dbReference>
<dbReference type="InterPro" id="IPR001314">
    <property type="entry name" value="Peptidase_S1A"/>
</dbReference>
<dbReference type="PROSITE" id="PS50240">
    <property type="entry name" value="TRYPSIN_DOM"/>
    <property type="match status" value="1"/>
</dbReference>
<reference evidence="10 11" key="1">
    <citation type="journal article" date="2018" name="J. Invertebr. Pathol.">
        <title>New genotyping method for the causative agent of crayfish plague (Aphanomyces astaci) based on whole genome data.</title>
        <authorList>
            <person name="Minardi D."/>
            <person name="Studholme D.J."/>
            <person name="van der Giezen M."/>
            <person name="Pretto T."/>
            <person name="Oidtmann B."/>
        </authorList>
    </citation>
    <scope>NUCLEOTIDE SEQUENCE [LARGE SCALE GENOMIC DNA]</scope>
    <source>
        <strain evidence="10 11">KB13</strain>
    </source>
</reference>
<feature type="signal peptide" evidence="8">
    <location>
        <begin position="1"/>
        <end position="28"/>
    </location>
</feature>
<sequence>MLPSVIHQSSFTMKVAFAFSVLVASVTAQLRIIGGKEADVGKHLYVTGLRSSASGITTCGGSLIAPNVVLTAAHCMKGSVKYAAIGSHNNSGTMDGEQIKVKQAIKHPKYNDVTYSNDFAALILERDSTFPTVEVSFDTVAAGTPTVVRGWGTTSPGGSMSKVLKEVRVDMVNQEQCNKWMSNRVETNMLCCGGKEGEDSCQGDSGGPLTAEIGGSEKLVGVVSWGLKCAEKNKPGVYSRISMARDFIEPYLKNSPTSAPGPTKPTTMPSVTTKKPTTAFPGTTAAPGPTKPTTMPSVTTKKPTTVYPGTTSAPYPTRPTTMPNATTKKPTTAYPGTTLAPYPTRPTTMPNATTKKPTTAYPKPGCAKPTTMPNITTKKPTTASPYTTSAPCPTKPTTMPNMTTMRPTTAYPKPGCATCGVCYYAGADHCLNDFSKDDCEYYIPEYGTLWCGN</sequence>
<dbReference type="PROSITE" id="PS00134">
    <property type="entry name" value="TRYPSIN_HIS"/>
    <property type="match status" value="1"/>
</dbReference>
<keyword evidence="6" id="KW-0720">Serine protease</keyword>
<keyword evidence="4" id="KW-1015">Disulfide bond</keyword>
<dbReference type="GO" id="GO:0004252">
    <property type="term" value="F:serine-type endopeptidase activity"/>
    <property type="evidence" value="ECO:0007669"/>
    <property type="project" value="InterPro"/>
</dbReference>
<organism evidence="10 11">
    <name type="scientific">Aphanomyces astaci</name>
    <name type="common">Crayfish plague agent</name>
    <dbReference type="NCBI Taxonomy" id="112090"/>
    <lineage>
        <taxon>Eukaryota</taxon>
        <taxon>Sar</taxon>
        <taxon>Stramenopiles</taxon>
        <taxon>Oomycota</taxon>
        <taxon>Saprolegniomycetes</taxon>
        <taxon>Saprolegniales</taxon>
        <taxon>Verrucalvaceae</taxon>
        <taxon>Aphanomyces</taxon>
    </lineage>
</organism>
<evidence type="ECO:0000256" key="7">
    <source>
        <dbReference type="SAM" id="MobiDB-lite"/>
    </source>
</evidence>
<keyword evidence="6" id="KW-0378">Hydrolase</keyword>
<dbReference type="PRINTS" id="PR00722">
    <property type="entry name" value="CHYMOTRYPSIN"/>
</dbReference>
<evidence type="ECO:0000313" key="10">
    <source>
        <dbReference type="EMBL" id="RLO04517.1"/>
    </source>
</evidence>
<evidence type="ECO:0000256" key="4">
    <source>
        <dbReference type="ARBA" id="ARBA00023157"/>
    </source>
</evidence>
<dbReference type="InterPro" id="IPR001254">
    <property type="entry name" value="Trypsin_dom"/>
</dbReference>
<dbReference type="PROSITE" id="PS00135">
    <property type="entry name" value="TRYPSIN_SER"/>
    <property type="match status" value="1"/>
</dbReference>
<dbReference type="Pfam" id="PF00089">
    <property type="entry name" value="Trypsin"/>
    <property type="match status" value="1"/>
</dbReference>
<dbReference type="PANTHER" id="PTHR24276:SF98">
    <property type="entry name" value="FI18310P1-RELATED"/>
    <property type="match status" value="1"/>
</dbReference>
<evidence type="ECO:0000256" key="2">
    <source>
        <dbReference type="ARBA" id="ARBA00022729"/>
    </source>
</evidence>
<comment type="caution">
    <text evidence="10">The sequence shown here is derived from an EMBL/GenBank/DDBJ whole genome shotgun (WGS) entry which is preliminary data.</text>
</comment>
<dbReference type="Gene3D" id="2.40.10.10">
    <property type="entry name" value="Trypsin-like serine proteases"/>
    <property type="match status" value="1"/>
</dbReference>
<dbReference type="GO" id="GO:0006508">
    <property type="term" value="P:proteolysis"/>
    <property type="evidence" value="ECO:0007669"/>
    <property type="project" value="UniProtKB-KW"/>
</dbReference>
<proteinExistence type="inferred from homology"/>
<feature type="compositionally biased region" description="Low complexity" evidence="7">
    <location>
        <begin position="272"/>
        <end position="294"/>
    </location>
</feature>
<evidence type="ECO:0000256" key="6">
    <source>
        <dbReference type="RuleBase" id="RU363034"/>
    </source>
</evidence>
<dbReference type="InterPro" id="IPR018114">
    <property type="entry name" value="TRYPSIN_HIS"/>
</dbReference>
<evidence type="ECO:0000256" key="1">
    <source>
        <dbReference type="ARBA" id="ARBA00007664"/>
    </source>
</evidence>
<dbReference type="Proteomes" id="UP000275652">
    <property type="component" value="Unassembled WGS sequence"/>
</dbReference>
<keyword evidence="2 8" id="KW-0732">Signal</keyword>
<protein>
    <recommendedName>
        <fullName evidence="9">Peptidase S1 domain-containing protein</fullName>
    </recommendedName>
</protein>
<feature type="compositionally biased region" description="Low complexity" evidence="7">
    <location>
        <begin position="346"/>
        <end position="364"/>
    </location>
</feature>